<comment type="caution">
    <text evidence="1">The sequence shown here is derived from an EMBL/GenBank/DDBJ whole genome shotgun (WGS) entry which is preliminary data.</text>
</comment>
<sequence length="135" mass="14346">MTKPAQTRASLSVGTALPVSRVADLAAKAASSVDDPAGRIRVEARSLNAVSLSVRDHIEGHELLRFDVLIDRALGRTNSRTMITNFTVKGGVSSLMPAAKRKLVAFSAYESYMDWFVSGVVGEDPAALVTLVSGE</sequence>
<evidence type="ECO:0000313" key="2">
    <source>
        <dbReference type="Proteomes" id="UP000283374"/>
    </source>
</evidence>
<dbReference type="Proteomes" id="UP000283374">
    <property type="component" value="Unassembled WGS sequence"/>
</dbReference>
<dbReference type="RefSeq" id="WP_118767399.1">
    <property type="nucleotide sequence ID" value="NZ_QWKP01000197.1"/>
</dbReference>
<organism evidence="1 2">
    <name type="scientific">Cellulomonas rhizosphaerae</name>
    <dbReference type="NCBI Taxonomy" id="2293719"/>
    <lineage>
        <taxon>Bacteria</taxon>
        <taxon>Bacillati</taxon>
        <taxon>Actinomycetota</taxon>
        <taxon>Actinomycetes</taxon>
        <taxon>Micrococcales</taxon>
        <taxon>Cellulomonadaceae</taxon>
        <taxon>Cellulomonas</taxon>
    </lineage>
</organism>
<dbReference type="AlphaFoldDB" id="A0A413RL03"/>
<name>A0A413RL03_9CELL</name>
<proteinExistence type="predicted"/>
<keyword evidence="2" id="KW-1185">Reference proteome</keyword>
<dbReference type="EMBL" id="QWKP01000197">
    <property type="protein sequence ID" value="RHA40281.1"/>
    <property type="molecule type" value="Genomic_DNA"/>
</dbReference>
<dbReference type="OrthoDB" id="4824754at2"/>
<evidence type="ECO:0000313" key="1">
    <source>
        <dbReference type="EMBL" id="RHA40281.1"/>
    </source>
</evidence>
<reference evidence="1 2" key="1">
    <citation type="submission" date="2018-08" db="EMBL/GenBank/DDBJ databases">
        <title>Cellulomonas rhizosphaerae sp. nov., a novel actinomycete isolated from soil.</title>
        <authorList>
            <person name="Tian Y."/>
        </authorList>
    </citation>
    <scope>NUCLEOTIDE SEQUENCE [LARGE SCALE GENOMIC DNA]</scope>
    <source>
        <strain evidence="1 2">NEAU-TCZ24</strain>
    </source>
</reference>
<gene>
    <name evidence="1" type="ORF">D1825_10550</name>
</gene>
<protein>
    <submittedName>
        <fullName evidence="1">Uncharacterized protein</fullName>
    </submittedName>
</protein>
<accession>A0A413RL03</accession>